<keyword evidence="6 9" id="KW-1133">Transmembrane helix</keyword>
<evidence type="ECO:0000313" key="10">
    <source>
        <dbReference type="EMBL" id="AFM39949.1"/>
    </source>
</evidence>
<dbReference type="STRING" id="646529.Desaci_0902"/>
<comment type="similarity">
    <text evidence="9">Belongs to the KdpA family.</text>
</comment>
<dbReference type="eggNOG" id="COG2060">
    <property type="taxonomic scope" value="Bacteria"/>
</dbReference>
<feature type="transmembrane region" description="Helical" evidence="9">
    <location>
        <begin position="529"/>
        <end position="552"/>
    </location>
</feature>
<dbReference type="NCBIfam" id="TIGR00680">
    <property type="entry name" value="kdpA"/>
    <property type="match status" value="1"/>
</dbReference>
<evidence type="ECO:0000256" key="2">
    <source>
        <dbReference type="ARBA" id="ARBA00022475"/>
    </source>
</evidence>
<feature type="transmembrane region" description="Helical" evidence="9">
    <location>
        <begin position="66"/>
        <end position="87"/>
    </location>
</feature>
<reference evidence="10 11" key="1">
    <citation type="journal article" date="2012" name="J. Bacteriol.">
        <title>Complete genome sequences of Desulfosporosinus orientis DSM765T, Desulfosporosinus youngiae DSM17734T, Desulfosporosinus meridiei DSM13257T, and Desulfosporosinus acidiphilus DSM22704T.</title>
        <authorList>
            <person name="Pester M."/>
            <person name="Brambilla E."/>
            <person name="Alazard D."/>
            <person name="Rattei T."/>
            <person name="Weinmaier T."/>
            <person name="Han J."/>
            <person name="Lucas S."/>
            <person name="Lapidus A."/>
            <person name="Cheng J.F."/>
            <person name="Goodwin L."/>
            <person name="Pitluck S."/>
            <person name="Peters L."/>
            <person name="Ovchinnikova G."/>
            <person name="Teshima H."/>
            <person name="Detter J.C."/>
            <person name="Han C.S."/>
            <person name="Tapia R."/>
            <person name="Land M.L."/>
            <person name="Hauser L."/>
            <person name="Kyrpides N.C."/>
            <person name="Ivanova N.N."/>
            <person name="Pagani I."/>
            <person name="Huntmann M."/>
            <person name="Wei C.L."/>
            <person name="Davenport K.W."/>
            <person name="Daligault H."/>
            <person name="Chain P.S."/>
            <person name="Chen A."/>
            <person name="Mavromatis K."/>
            <person name="Markowitz V."/>
            <person name="Szeto E."/>
            <person name="Mikhailova N."/>
            <person name="Pati A."/>
            <person name="Wagner M."/>
            <person name="Woyke T."/>
            <person name="Ollivier B."/>
            <person name="Klenk H.P."/>
            <person name="Spring S."/>
            <person name="Loy A."/>
        </authorList>
    </citation>
    <scope>NUCLEOTIDE SEQUENCE [LARGE SCALE GENOMIC DNA]</scope>
    <source>
        <strain evidence="11">DSM 22704 / JCM 16185 / SJ4</strain>
    </source>
</reference>
<dbReference type="Proteomes" id="UP000002892">
    <property type="component" value="Chromosome"/>
</dbReference>
<dbReference type="GO" id="GO:0005886">
    <property type="term" value="C:plasma membrane"/>
    <property type="evidence" value="ECO:0007669"/>
    <property type="project" value="UniProtKB-SubCell"/>
</dbReference>
<feature type="transmembrane region" description="Helical" evidence="9">
    <location>
        <begin position="177"/>
        <end position="198"/>
    </location>
</feature>
<sequence>MRTMDIVQILFYVLILTVLAIPLGRYMAKVFSQENTWVDPLFRPLEKLIYRLTGTDEQSEMDWKSYAGALLIFNFCGFFVLFLLQLLQKYLPLNPQGFGAVSPDLAFNTAASFVTNTNWQAYSGESTMSYMVQMAGFTVQNFVSAATGIVVVIALTRGLARKTASTIGNFWVDLTRSILWILLPLSVIGALVLTQQGVIQNFSSYLHLATLDGGKQTLAMGPVASQEAIKMFGTNGGGFFNANSAHPFENPTPLSNFLEMLFILLIPAALPFTFGHMVGNPKQGRVIFVTMLVLFLIFVGATYSSEMYGNPNVTALGISGPSAMEGKEVRFGVANSALFATITTAASCGAVNAMHDSLTPLGGMIPMLQMMLGEVVFGGVGAGLYGMLIFVILTVFIVGLMVGRTPEYLGKKIESWEIKMATIAILVPAVTILVGSALASVTKAGTSSILNPGPHGLSEILYAFTSAGANNGSAFAGLNANTPFYNIAIGIAILLGRFGIILPVLAIAGGMVKKKAIPEGPGTFQTTGLLFGGLLAGIVIIVSALTFFPALALGPIVEHLIMIGK</sequence>
<evidence type="ECO:0000256" key="7">
    <source>
        <dbReference type="ARBA" id="ARBA00023065"/>
    </source>
</evidence>
<feature type="transmembrane region" description="Helical" evidence="9">
    <location>
        <begin position="286"/>
        <end position="304"/>
    </location>
</feature>
<comment type="function">
    <text evidence="9">Part of the high-affinity ATP-driven potassium transport (or Kdp) system, which catalyzes the hydrolysis of ATP coupled with the electrogenic transport of potassium into the cytoplasm. This subunit binds the extracellular potassium ions and delivers the ions to the membrane domain of KdpB through an intramembrane tunnel.</text>
</comment>
<keyword evidence="4 9" id="KW-0812">Transmembrane</keyword>
<keyword evidence="2 9" id="KW-1003">Cell membrane</keyword>
<evidence type="ECO:0000256" key="4">
    <source>
        <dbReference type="ARBA" id="ARBA00022692"/>
    </source>
</evidence>
<feature type="transmembrane region" description="Helical" evidence="9">
    <location>
        <begin position="257"/>
        <end position="274"/>
    </location>
</feature>
<comment type="subunit">
    <text evidence="9">The system is composed of three essential subunits: KdpA, KdpB and KdpC.</text>
</comment>
<comment type="subcellular location">
    <subcellularLocation>
        <location evidence="9">Cell membrane</location>
        <topology evidence="9">Multi-pass membrane protein</topology>
    </subcellularLocation>
</comment>
<evidence type="ECO:0000256" key="8">
    <source>
        <dbReference type="ARBA" id="ARBA00023136"/>
    </source>
</evidence>
<dbReference type="Pfam" id="PF03814">
    <property type="entry name" value="KdpA"/>
    <property type="match status" value="1"/>
</dbReference>
<dbReference type="GO" id="GO:0008556">
    <property type="term" value="F:P-type potassium transmembrane transporter activity"/>
    <property type="evidence" value="ECO:0007669"/>
    <property type="project" value="InterPro"/>
</dbReference>
<dbReference type="OrthoDB" id="9763796at2"/>
<name>I4D2C5_DESAJ</name>
<dbReference type="AlphaFoldDB" id="I4D2C5"/>
<evidence type="ECO:0000256" key="6">
    <source>
        <dbReference type="ARBA" id="ARBA00022989"/>
    </source>
</evidence>
<keyword evidence="5 9" id="KW-0630">Potassium</keyword>
<dbReference type="HOGENOM" id="CLU_018614_3_0_9"/>
<dbReference type="PANTHER" id="PTHR30607">
    <property type="entry name" value="POTASSIUM-TRANSPORTING ATPASE A CHAIN"/>
    <property type="match status" value="1"/>
</dbReference>
<proteinExistence type="inferred from homology"/>
<feature type="transmembrane region" description="Helical" evidence="9">
    <location>
        <begin position="6"/>
        <end position="24"/>
    </location>
</feature>
<dbReference type="GO" id="GO:0030955">
    <property type="term" value="F:potassium ion binding"/>
    <property type="evidence" value="ECO:0007669"/>
    <property type="project" value="UniProtKB-UniRule"/>
</dbReference>
<keyword evidence="8 9" id="KW-0472">Membrane</keyword>
<feature type="transmembrane region" description="Helical" evidence="9">
    <location>
        <begin position="134"/>
        <end position="156"/>
    </location>
</feature>
<evidence type="ECO:0000313" key="11">
    <source>
        <dbReference type="Proteomes" id="UP000002892"/>
    </source>
</evidence>
<dbReference type="HAMAP" id="MF_00275">
    <property type="entry name" value="KdpA"/>
    <property type="match status" value="1"/>
</dbReference>
<dbReference type="EMBL" id="CP003639">
    <property type="protein sequence ID" value="AFM39949.1"/>
    <property type="molecule type" value="Genomic_DNA"/>
</dbReference>
<feature type="transmembrane region" description="Helical" evidence="9">
    <location>
        <begin position="376"/>
        <end position="402"/>
    </location>
</feature>
<evidence type="ECO:0000256" key="1">
    <source>
        <dbReference type="ARBA" id="ARBA00022448"/>
    </source>
</evidence>
<keyword evidence="7 9" id="KW-0406">Ion transport</keyword>
<dbReference type="PIRSF" id="PIRSF001294">
    <property type="entry name" value="K_ATPaseA"/>
    <property type="match status" value="1"/>
</dbReference>
<dbReference type="PANTHER" id="PTHR30607:SF2">
    <property type="entry name" value="POTASSIUM-TRANSPORTING ATPASE POTASSIUM-BINDING SUBUNIT"/>
    <property type="match status" value="1"/>
</dbReference>
<dbReference type="KEGG" id="dai:Desaci_0902"/>
<evidence type="ECO:0000256" key="9">
    <source>
        <dbReference type="HAMAP-Rule" id="MF_00275"/>
    </source>
</evidence>
<organism evidence="10 11">
    <name type="scientific">Desulfosporosinus acidiphilus (strain DSM 22704 / JCM 16185 / SJ4)</name>
    <dbReference type="NCBI Taxonomy" id="646529"/>
    <lineage>
        <taxon>Bacteria</taxon>
        <taxon>Bacillati</taxon>
        <taxon>Bacillota</taxon>
        <taxon>Clostridia</taxon>
        <taxon>Eubacteriales</taxon>
        <taxon>Desulfitobacteriaceae</taxon>
        <taxon>Desulfosporosinus</taxon>
    </lineage>
</organism>
<dbReference type="InterPro" id="IPR004623">
    <property type="entry name" value="KdpA"/>
</dbReference>
<protein>
    <recommendedName>
        <fullName evidence="9">Potassium-transporting ATPase potassium-binding subunit</fullName>
    </recommendedName>
    <alternativeName>
        <fullName evidence="9">ATP phosphohydrolase [potassium-transporting] A chain</fullName>
    </alternativeName>
    <alternativeName>
        <fullName evidence="9">Potassium-binding and translocating subunit A</fullName>
    </alternativeName>
    <alternativeName>
        <fullName evidence="9">Potassium-translocating ATPase A chain</fullName>
    </alternativeName>
</protein>
<keyword evidence="11" id="KW-1185">Reference proteome</keyword>
<keyword evidence="3 9" id="KW-0633">Potassium transport</keyword>
<dbReference type="RefSeq" id="WP_014825960.1">
    <property type="nucleotide sequence ID" value="NC_018068.1"/>
</dbReference>
<feature type="transmembrane region" description="Helical" evidence="9">
    <location>
        <begin position="423"/>
        <end position="442"/>
    </location>
</feature>
<evidence type="ECO:0000256" key="3">
    <source>
        <dbReference type="ARBA" id="ARBA00022538"/>
    </source>
</evidence>
<gene>
    <name evidence="9" type="primary">kdpA</name>
    <name evidence="10" type="ordered locus">Desaci_0902</name>
</gene>
<accession>I4D2C5</accession>
<keyword evidence="1 9" id="KW-0813">Transport</keyword>
<feature type="transmembrane region" description="Helical" evidence="9">
    <location>
        <begin position="484"/>
        <end position="508"/>
    </location>
</feature>
<evidence type="ECO:0000256" key="5">
    <source>
        <dbReference type="ARBA" id="ARBA00022958"/>
    </source>
</evidence>